<accession>A0ABM4GFR8</accession>
<feature type="region of interest" description="Disordered" evidence="1">
    <location>
        <begin position="372"/>
        <end position="391"/>
    </location>
</feature>
<dbReference type="RefSeq" id="XP_070141563.1">
    <property type="nucleotide sequence ID" value="XM_070285462.1"/>
</dbReference>
<feature type="compositionally biased region" description="Low complexity" evidence="1">
    <location>
        <begin position="123"/>
        <end position="134"/>
    </location>
</feature>
<protein>
    <submittedName>
        <fullName evidence="3">Myb-like protein I</fullName>
    </submittedName>
</protein>
<feature type="region of interest" description="Disordered" evidence="1">
    <location>
        <begin position="37"/>
        <end position="104"/>
    </location>
</feature>
<gene>
    <name evidence="3" type="primary">LOC138928392</name>
</gene>
<evidence type="ECO:0000313" key="2">
    <source>
        <dbReference type="Proteomes" id="UP001652661"/>
    </source>
</evidence>
<reference evidence="3" key="1">
    <citation type="submission" date="2025-08" db="UniProtKB">
        <authorList>
            <consortium name="RefSeq"/>
        </authorList>
    </citation>
    <scope>IDENTIFICATION</scope>
    <source>
        <strain evidence="3">14028-0561.14</strain>
        <tissue evidence="3">Whole fly</tissue>
    </source>
</reference>
<keyword evidence="2" id="KW-1185">Reference proteome</keyword>
<feature type="compositionally biased region" description="Acidic residues" evidence="1">
    <location>
        <begin position="50"/>
        <end position="61"/>
    </location>
</feature>
<feature type="compositionally biased region" description="Polar residues" evidence="1">
    <location>
        <begin position="372"/>
        <end position="381"/>
    </location>
</feature>
<proteinExistence type="predicted"/>
<feature type="region of interest" description="Disordered" evidence="1">
    <location>
        <begin position="115"/>
        <end position="134"/>
    </location>
</feature>
<sequence>MSAESDLDIEKIAAEAQKKMREALNSSINQFNAIYASTSNNARPVATQDSEQDAMADDDDWWTPRPNNKRRLRSSPYNSSSKIIRNSNSPKPAASDNRFSDLSDMDTDDEIMKLPQTVGQNRSNQASISTSNTTIASNQVSNTLTNNLSNSGNTCNSNNSNTTSCNGSPNQPSDNNETPPSHKPPPIVVKNYVVSNTPLKTANEMYIQLNATTAAVIILQAIRAVSYTSRQGIEPSLSYGYVAGGSRQTQQASPQQFTSQQQLQQFPPLGSRYRKQNQQSQRRENNRQPQQPMLDTIPRPEQHPGTQQQQQPQQQNLSQQLRNIQNNQQWQRQEEMFMRSDEKMSVLVTQLEKMFQMMMSMMTLVTSLLSQNAPGSTQPSSGRLPVYPIQP</sequence>
<dbReference type="GeneID" id="138928392"/>
<dbReference type="Proteomes" id="UP001652661">
    <property type="component" value="Chromosome 3L"/>
</dbReference>
<evidence type="ECO:0000256" key="1">
    <source>
        <dbReference type="SAM" id="MobiDB-lite"/>
    </source>
</evidence>
<organism evidence="2 3">
    <name type="scientific">Drosophila kikkawai</name>
    <name type="common">Fruit fly</name>
    <dbReference type="NCBI Taxonomy" id="30033"/>
    <lineage>
        <taxon>Eukaryota</taxon>
        <taxon>Metazoa</taxon>
        <taxon>Ecdysozoa</taxon>
        <taxon>Arthropoda</taxon>
        <taxon>Hexapoda</taxon>
        <taxon>Insecta</taxon>
        <taxon>Pterygota</taxon>
        <taxon>Neoptera</taxon>
        <taxon>Endopterygota</taxon>
        <taxon>Diptera</taxon>
        <taxon>Brachycera</taxon>
        <taxon>Muscomorpha</taxon>
        <taxon>Ephydroidea</taxon>
        <taxon>Drosophilidae</taxon>
        <taxon>Drosophila</taxon>
        <taxon>Sophophora</taxon>
    </lineage>
</organism>
<feature type="compositionally biased region" description="Low complexity" evidence="1">
    <location>
        <begin position="143"/>
        <end position="168"/>
    </location>
</feature>
<feature type="compositionally biased region" description="Polar residues" evidence="1">
    <location>
        <begin position="169"/>
        <end position="179"/>
    </location>
</feature>
<name>A0ABM4GFR8_DROKI</name>
<evidence type="ECO:0000313" key="3">
    <source>
        <dbReference type="RefSeq" id="XP_070141563.1"/>
    </source>
</evidence>
<feature type="region of interest" description="Disordered" evidence="1">
    <location>
        <begin position="143"/>
        <end position="187"/>
    </location>
</feature>
<feature type="compositionally biased region" description="Low complexity" evidence="1">
    <location>
        <begin position="307"/>
        <end position="319"/>
    </location>
</feature>
<feature type="compositionally biased region" description="Low complexity" evidence="1">
    <location>
        <begin position="78"/>
        <end position="89"/>
    </location>
</feature>
<feature type="region of interest" description="Disordered" evidence="1">
    <location>
        <begin position="272"/>
        <end position="319"/>
    </location>
</feature>